<evidence type="ECO:0008006" key="3">
    <source>
        <dbReference type="Google" id="ProtNLM"/>
    </source>
</evidence>
<dbReference type="Proteomes" id="UP001139682">
    <property type="component" value="Unassembled WGS sequence"/>
</dbReference>
<keyword evidence="2" id="KW-1185">Reference proteome</keyword>
<dbReference type="Gene3D" id="3.30.420.10">
    <property type="entry name" value="Ribonuclease H-like superfamily/Ribonuclease H"/>
    <property type="match status" value="1"/>
</dbReference>
<protein>
    <recommendedName>
        <fullName evidence="3">Integrase catalytic domain-containing protein</fullName>
    </recommendedName>
</protein>
<dbReference type="GO" id="GO:0003676">
    <property type="term" value="F:nucleic acid binding"/>
    <property type="evidence" value="ECO:0007669"/>
    <property type="project" value="InterPro"/>
</dbReference>
<reference evidence="1" key="1">
    <citation type="submission" date="2022-03" db="EMBL/GenBank/DDBJ databases">
        <title>Pseudomonas marianensis sp. nov., a marine bacterium isolated from deep-sea sediments of the Mariana Trench.</title>
        <authorList>
            <person name="Wei Y."/>
        </authorList>
    </citation>
    <scope>NUCLEOTIDE SEQUENCE</scope>
    <source>
        <strain evidence="1">PS1</strain>
    </source>
</reference>
<sequence length="652" mass="73323">MGERMNVRGRLKGINLEELMHVNPEALQENIREVFANRLTVIRLINQGRTGNFIYRRCGISNSEQTRLANRFLQRDPEGRYFGDRALIPQMRTTEYRRNAPVQPMRSQQQGGLSGVLKLTLERHPTVATEISNFILRFHSDFSGQKFDRKFIAAKFRSILKESGVTEDEWPFNHKGLGQRTIEKYINEILRSDFMCAASTLGEFGVTHAQIGSGEQGLISPSLPFDVVQLDAYKVDQMCIVKAEPLPGIHTSRVIDRFWLLAAVDTVSTGVLAARFVFSSEVRAQDVEDVLISAFLGNWKPRDEAELQNLSYVPGSGMIGYVLPETKGALWGALFLDNAMAHHADKIKIKLKELIGFSVSYGQLKRPERRSIIENTFKQIAEQVMHRSPSTTGSGPGFGRATDAESNAEKYEIFVDEAECLLDVWLANLNVTPRSGSTFSMSPVELIRAHLNNYKVPIYLPTAREESLNKTKLSLDVEYCIVRGSAESGVAPHITIDKARYTNKVLSRSLGLVGQRLLVKIDPKDLRQVEAILPNGLSLGSLSVLGYWSKTAHSRITRKLINRALRDRTLEITRKDDIVMSFVDNLLRKRNKRSLLEWQRMERELSSLGQSSSGDDSESIERTAFQFTDGGVTKLEFLDDFFDQSAGGVADE</sequence>
<evidence type="ECO:0000313" key="1">
    <source>
        <dbReference type="EMBL" id="MCJ0973616.1"/>
    </source>
</evidence>
<dbReference type="RefSeq" id="WP_243605734.1">
    <property type="nucleotide sequence ID" value="NZ_JALGRD010000004.1"/>
</dbReference>
<proteinExistence type="predicted"/>
<gene>
    <name evidence="1" type="ORF">MST27_09580</name>
</gene>
<comment type="caution">
    <text evidence="1">The sequence shown here is derived from an EMBL/GenBank/DDBJ whole genome shotgun (WGS) entry which is preliminary data.</text>
</comment>
<name>A0A9X1W1W9_9GAMM</name>
<dbReference type="AlphaFoldDB" id="A0A9X1W1W9"/>
<evidence type="ECO:0000313" key="2">
    <source>
        <dbReference type="Proteomes" id="UP001139682"/>
    </source>
</evidence>
<organism evidence="1 2">
    <name type="scientific">Stutzerimonas marianensis</name>
    <dbReference type="NCBI Taxonomy" id="2929513"/>
    <lineage>
        <taxon>Bacteria</taxon>
        <taxon>Pseudomonadati</taxon>
        <taxon>Pseudomonadota</taxon>
        <taxon>Gammaproteobacteria</taxon>
        <taxon>Pseudomonadales</taxon>
        <taxon>Pseudomonadaceae</taxon>
        <taxon>Stutzerimonas</taxon>
    </lineage>
</organism>
<dbReference type="InterPro" id="IPR036397">
    <property type="entry name" value="RNaseH_sf"/>
</dbReference>
<accession>A0A9X1W1W9</accession>
<dbReference type="EMBL" id="JALGRD010000004">
    <property type="protein sequence ID" value="MCJ0973616.1"/>
    <property type="molecule type" value="Genomic_DNA"/>
</dbReference>